<name>A0A6G1X546_9BACI</name>
<feature type="transmembrane region" description="Helical" evidence="1">
    <location>
        <begin position="96"/>
        <end position="113"/>
    </location>
</feature>
<feature type="transmembrane region" description="Helical" evidence="1">
    <location>
        <begin position="31"/>
        <end position="53"/>
    </location>
</feature>
<gene>
    <name evidence="2" type="ORF">GH754_07260</name>
</gene>
<protein>
    <submittedName>
        <fullName evidence="2">Uncharacterized protein</fullName>
    </submittedName>
</protein>
<keyword evidence="1" id="KW-1133">Transmembrane helix</keyword>
<evidence type="ECO:0000313" key="3">
    <source>
        <dbReference type="Proteomes" id="UP000480185"/>
    </source>
</evidence>
<evidence type="ECO:0000313" key="2">
    <source>
        <dbReference type="EMBL" id="MRG86121.1"/>
    </source>
</evidence>
<keyword evidence="1" id="KW-0472">Membrane</keyword>
<keyword evidence="3" id="KW-1185">Reference proteome</keyword>
<dbReference type="RefSeq" id="WP_153728034.1">
    <property type="nucleotide sequence ID" value="NZ_WJNH01000003.1"/>
</dbReference>
<keyword evidence="1" id="KW-0812">Transmembrane</keyword>
<comment type="caution">
    <text evidence="2">The sequence shown here is derived from an EMBL/GenBank/DDBJ whole genome shotgun (WGS) entry which is preliminary data.</text>
</comment>
<feature type="transmembrane region" description="Helical" evidence="1">
    <location>
        <begin position="65"/>
        <end position="84"/>
    </location>
</feature>
<dbReference type="OrthoDB" id="2871059at2"/>
<evidence type="ECO:0000256" key="1">
    <source>
        <dbReference type="SAM" id="Phobius"/>
    </source>
</evidence>
<organism evidence="2 3">
    <name type="scientific">Salinibacillus xinjiangensis</name>
    <dbReference type="NCBI Taxonomy" id="1229268"/>
    <lineage>
        <taxon>Bacteria</taxon>
        <taxon>Bacillati</taxon>
        <taxon>Bacillota</taxon>
        <taxon>Bacilli</taxon>
        <taxon>Bacillales</taxon>
        <taxon>Bacillaceae</taxon>
        <taxon>Salinibacillus</taxon>
    </lineage>
</organism>
<sequence>MEHVVFFDLIIGLLIATTVINKRLNILENIFILITLEFIITGYVAVLTINLGLWEMAKNAEPYTILRLHEIIILPVLYLWYFNLLDAFKSLLGKSVLTLGALLIFYGSEYLLVRWNVITYNSWNAWYSIFVLFGVIIFIQLLRRGFKHRMLKEGIPN</sequence>
<accession>A0A6G1X546</accession>
<dbReference type="EMBL" id="WJNH01000003">
    <property type="protein sequence ID" value="MRG86121.1"/>
    <property type="molecule type" value="Genomic_DNA"/>
</dbReference>
<dbReference type="Proteomes" id="UP000480185">
    <property type="component" value="Unassembled WGS sequence"/>
</dbReference>
<proteinExistence type="predicted"/>
<feature type="transmembrane region" description="Helical" evidence="1">
    <location>
        <begin position="125"/>
        <end position="142"/>
    </location>
</feature>
<feature type="transmembrane region" description="Helical" evidence="1">
    <location>
        <begin position="6"/>
        <end position="24"/>
    </location>
</feature>
<dbReference type="AlphaFoldDB" id="A0A6G1X546"/>
<reference evidence="2 3" key="1">
    <citation type="submission" date="2019-11" db="EMBL/GenBank/DDBJ databases">
        <authorList>
            <person name="Li J."/>
        </authorList>
    </citation>
    <scope>NUCLEOTIDE SEQUENCE [LARGE SCALE GENOMIC DNA]</scope>
    <source>
        <strain evidence="2 3">J4</strain>
    </source>
</reference>